<feature type="signal peptide" evidence="1">
    <location>
        <begin position="1"/>
        <end position="17"/>
    </location>
</feature>
<dbReference type="EMBL" id="QGDH01000064">
    <property type="protein sequence ID" value="RAR10589.1"/>
    <property type="molecule type" value="Genomic_DNA"/>
</dbReference>
<organism evidence="2 3">
    <name type="scientific">Stemphylium lycopersici</name>
    <name type="common">Tomato gray leaf spot disease fungus</name>
    <name type="synonym">Thyrospora lycopersici</name>
    <dbReference type="NCBI Taxonomy" id="183478"/>
    <lineage>
        <taxon>Eukaryota</taxon>
        <taxon>Fungi</taxon>
        <taxon>Dikarya</taxon>
        <taxon>Ascomycota</taxon>
        <taxon>Pezizomycotina</taxon>
        <taxon>Dothideomycetes</taxon>
        <taxon>Pleosporomycetidae</taxon>
        <taxon>Pleosporales</taxon>
        <taxon>Pleosporineae</taxon>
        <taxon>Pleosporaceae</taxon>
        <taxon>Stemphylium</taxon>
    </lineage>
</organism>
<protein>
    <submittedName>
        <fullName evidence="2">Short-chain dehydrogenase</fullName>
    </submittedName>
</protein>
<comment type="caution">
    <text evidence="2">The sequence shown here is derived from an EMBL/GenBank/DDBJ whole genome shotgun (WGS) entry which is preliminary data.</text>
</comment>
<name>A0A364N2Z3_STELY</name>
<reference evidence="3" key="1">
    <citation type="submission" date="2018-05" db="EMBL/GenBank/DDBJ databases">
        <title>Draft genome sequence of Stemphylium lycopersici strain CIDEFI 213.</title>
        <authorList>
            <person name="Medina R."/>
            <person name="Franco M.E.E."/>
            <person name="Lucentini C.G."/>
            <person name="Saparrat M.C.N."/>
            <person name="Balatti P.A."/>
        </authorList>
    </citation>
    <scope>NUCLEOTIDE SEQUENCE [LARGE SCALE GENOMIC DNA]</scope>
    <source>
        <strain evidence="3">CIDEFI 213</strain>
    </source>
</reference>
<evidence type="ECO:0000313" key="2">
    <source>
        <dbReference type="EMBL" id="RAR10589.1"/>
    </source>
</evidence>
<evidence type="ECO:0000256" key="1">
    <source>
        <dbReference type="SAM" id="SignalP"/>
    </source>
</evidence>
<feature type="chain" id="PRO_5016677664" evidence="1">
    <location>
        <begin position="18"/>
        <end position="354"/>
    </location>
</feature>
<keyword evidence="3" id="KW-1185">Reference proteome</keyword>
<dbReference type="PROSITE" id="PS51257">
    <property type="entry name" value="PROKAR_LIPOPROTEIN"/>
    <property type="match status" value="1"/>
</dbReference>
<gene>
    <name evidence="2" type="ORF">DDE83_004986</name>
</gene>
<sequence length="354" mass="37389">MRRSALSIAAFAGLVAAQDSDQLSPNNTAVAISSCQSLTCNSPNDTICSGESRPGVPSTVGIVANAVNTSSINLSYTLVTGLDSPGFTGIGSSQYEYSDAQLFVGLDPNLNGDDYPSGCALMIQYNAQTFPLETLPDDDTREGMYENTTSCNGVIDTFCQASLTSMIMDFESSSSNTSTSTGDRCTQLTSYVNEQLRTTGGACGQEGTWLAAFMNVTGGSLPSASSSNDDLSDQLGSGDCYPVLPQSYQLSKVAEMRHLYYGDPPNSDQDFYDNINAGLAGWTPVITVLYDGDDDAEVLENGVQFSCLNTFQPNGDETENPYESTGGAGALSGYMCSLTPLGLAGFWLLYNIMG</sequence>
<proteinExistence type="predicted"/>
<evidence type="ECO:0000313" key="3">
    <source>
        <dbReference type="Proteomes" id="UP000249619"/>
    </source>
</evidence>
<keyword evidence="1" id="KW-0732">Signal</keyword>
<dbReference type="AlphaFoldDB" id="A0A364N2Z3"/>
<accession>A0A364N2Z3</accession>
<dbReference type="Proteomes" id="UP000249619">
    <property type="component" value="Unassembled WGS sequence"/>
</dbReference>